<feature type="domain" description="DUF305" evidence="3">
    <location>
        <begin position="57"/>
        <end position="238"/>
    </location>
</feature>
<feature type="signal peptide" evidence="2">
    <location>
        <begin position="1"/>
        <end position="24"/>
    </location>
</feature>
<name>A0A438BHQ5_9NOCA</name>
<gene>
    <name evidence="4" type="ORF">EGT67_04260</name>
</gene>
<dbReference type="EMBL" id="RKLP01000002">
    <property type="protein sequence ID" value="RVW10397.1"/>
    <property type="molecule type" value="Genomic_DNA"/>
</dbReference>
<dbReference type="InterPro" id="IPR012347">
    <property type="entry name" value="Ferritin-like"/>
</dbReference>
<proteinExistence type="predicted"/>
<dbReference type="InterPro" id="IPR005183">
    <property type="entry name" value="DUF305_CopM-like"/>
</dbReference>
<feature type="compositionally biased region" description="Polar residues" evidence="1">
    <location>
        <begin position="33"/>
        <end position="47"/>
    </location>
</feature>
<dbReference type="Pfam" id="PF03713">
    <property type="entry name" value="DUF305"/>
    <property type="match status" value="1"/>
</dbReference>
<keyword evidence="5" id="KW-1185">Reference proteome</keyword>
<dbReference type="Gene3D" id="1.20.1260.10">
    <property type="match status" value="1"/>
</dbReference>
<reference evidence="4 5" key="1">
    <citation type="submission" date="2018-11" db="EMBL/GenBank/DDBJ databases">
        <title>Rhodococcus spongicola sp. nov. and Rhodococcus xishaensis sp. nov. from marine sponges.</title>
        <authorList>
            <person name="Li L."/>
            <person name="Lin H.W."/>
        </authorList>
    </citation>
    <scope>NUCLEOTIDE SEQUENCE [LARGE SCALE GENOMIC DNA]</scope>
    <source>
        <strain evidence="4 5">CCTCC AB2014297</strain>
    </source>
</reference>
<dbReference type="AlphaFoldDB" id="A0A438BHQ5"/>
<dbReference type="Proteomes" id="UP000286208">
    <property type="component" value="Unassembled WGS sequence"/>
</dbReference>
<dbReference type="RefSeq" id="WP_127914821.1">
    <property type="nucleotide sequence ID" value="NZ_RKLP01000002.1"/>
</dbReference>
<dbReference type="PANTHER" id="PTHR36933">
    <property type="entry name" value="SLL0788 PROTEIN"/>
    <property type="match status" value="1"/>
</dbReference>
<dbReference type="PANTHER" id="PTHR36933:SF1">
    <property type="entry name" value="SLL0788 PROTEIN"/>
    <property type="match status" value="1"/>
</dbReference>
<evidence type="ECO:0000313" key="5">
    <source>
        <dbReference type="Proteomes" id="UP000286208"/>
    </source>
</evidence>
<protein>
    <submittedName>
        <fullName evidence="4">DUF305 domain-containing protein</fullName>
    </submittedName>
</protein>
<evidence type="ECO:0000256" key="2">
    <source>
        <dbReference type="SAM" id="SignalP"/>
    </source>
</evidence>
<feature type="chain" id="PRO_5019465663" evidence="2">
    <location>
        <begin position="25"/>
        <end position="240"/>
    </location>
</feature>
<sequence length="240" mass="25039">MNSKRMLVSIGAAAAAVTLLVGCADDESGDGTNGTAVTTSANASGTAEQGGAHNEADVAYVQMMIPHHEQAVEMAELVPSRSSNPDVVALAAQIEQAQAPEIEQMEGWLKAWGAPEPSKVPMPGNGETTAGGTDHDGMDHGGTMPGMPMTSAPGMSGMPGMEGGGHGMMTAEQMQSLENAKGPEFDRMWLEMMIEHHQGAVAGSEQILNTGESEQVRQLAQQIVTTQQAEIAQMEALLQK</sequence>
<dbReference type="OrthoDB" id="26872at2"/>
<dbReference type="PROSITE" id="PS51257">
    <property type="entry name" value="PROKAR_LIPOPROTEIN"/>
    <property type="match status" value="1"/>
</dbReference>
<evidence type="ECO:0000259" key="3">
    <source>
        <dbReference type="Pfam" id="PF03713"/>
    </source>
</evidence>
<feature type="region of interest" description="Disordered" evidence="1">
    <location>
        <begin position="28"/>
        <end position="52"/>
    </location>
</feature>
<evidence type="ECO:0000313" key="4">
    <source>
        <dbReference type="EMBL" id="RVW10397.1"/>
    </source>
</evidence>
<comment type="caution">
    <text evidence="4">The sequence shown here is derived from an EMBL/GenBank/DDBJ whole genome shotgun (WGS) entry which is preliminary data.</text>
</comment>
<accession>A0A438BHQ5</accession>
<keyword evidence="2" id="KW-0732">Signal</keyword>
<evidence type="ECO:0000256" key="1">
    <source>
        <dbReference type="SAM" id="MobiDB-lite"/>
    </source>
</evidence>
<organism evidence="4 5">
    <name type="scientific">Prescottella agglutinans</name>
    <dbReference type="NCBI Taxonomy" id="1644129"/>
    <lineage>
        <taxon>Bacteria</taxon>
        <taxon>Bacillati</taxon>
        <taxon>Actinomycetota</taxon>
        <taxon>Actinomycetes</taxon>
        <taxon>Mycobacteriales</taxon>
        <taxon>Nocardiaceae</taxon>
        <taxon>Prescottella</taxon>
    </lineage>
</organism>